<dbReference type="InterPro" id="IPR058525">
    <property type="entry name" value="DUF8212"/>
</dbReference>
<evidence type="ECO:0000313" key="3">
    <source>
        <dbReference type="EMBL" id="KAH7086489.1"/>
    </source>
</evidence>
<reference evidence="3" key="1">
    <citation type="journal article" date="2021" name="Nat. Commun.">
        <title>Genetic determinants of endophytism in the Arabidopsis root mycobiome.</title>
        <authorList>
            <person name="Mesny F."/>
            <person name="Miyauchi S."/>
            <person name="Thiergart T."/>
            <person name="Pickel B."/>
            <person name="Atanasova L."/>
            <person name="Karlsson M."/>
            <person name="Huettel B."/>
            <person name="Barry K.W."/>
            <person name="Haridas S."/>
            <person name="Chen C."/>
            <person name="Bauer D."/>
            <person name="Andreopoulos W."/>
            <person name="Pangilinan J."/>
            <person name="LaButti K."/>
            <person name="Riley R."/>
            <person name="Lipzen A."/>
            <person name="Clum A."/>
            <person name="Drula E."/>
            <person name="Henrissat B."/>
            <person name="Kohler A."/>
            <person name="Grigoriev I.V."/>
            <person name="Martin F.M."/>
            <person name="Hacquard S."/>
        </authorList>
    </citation>
    <scope>NUCLEOTIDE SEQUENCE</scope>
    <source>
        <strain evidence="3">MPI-SDFR-AT-0120</strain>
    </source>
</reference>
<dbReference type="Proteomes" id="UP000813461">
    <property type="component" value="Unassembled WGS sequence"/>
</dbReference>
<dbReference type="OrthoDB" id="20872at2759"/>
<dbReference type="PANTHER" id="PTHR10622:SF12">
    <property type="entry name" value="HET DOMAIN-CONTAINING PROTEIN"/>
    <property type="match status" value="1"/>
</dbReference>
<organism evidence="3 4">
    <name type="scientific">Paraphoma chrysanthemicola</name>
    <dbReference type="NCBI Taxonomy" id="798071"/>
    <lineage>
        <taxon>Eukaryota</taxon>
        <taxon>Fungi</taxon>
        <taxon>Dikarya</taxon>
        <taxon>Ascomycota</taxon>
        <taxon>Pezizomycotina</taxon>
        <taxon>Dothideomycetes</taxon>
        <taxon>Pleosporomycetidae</taxon>
        <taxon>Pleosporales</taxon>
        <taxon>Pleosporineae</taxon>
        <taxon>Phaeosphaeriaceae</taxon>
        <taxon>Paraphoma</taxon>
    </lineage>
</organism>
<dbReference type="Pfam" id="PF06985">
    <property type="entry name" value="HET"/>
    <property type="match status" value="1"/>
</dbReference>
<dbReference type="AlphaFoldDB" id="A0A8K0R5Y6"/>
<dbReference type="InterPro" id="IPR010730">
    <property type="entry name" value="HET"/>
</dbReference>
<keyword evidence="4" id="KW-1185">Reference proteome</keyword>
<accession>A0A8K0R5Y6</accession>
<feature type="domain" description="DUF8212" evidence="2">
    <location>
        <begin position="229"/>
        <end position="266"/>
    </location>
</feature>
<sequence length="414" mass="47718">MWLLDTSTIELHDFVDSRVPPYTILSHTWEDEEVLYHELRESPLAIRNKKGFSKVFKFCEISKARGYQWAWQDNCCIDKRSSAELSEAINSMYHYYREAEECMIYLSDFPSATDLGMSRQLHLNQMKDCRWFTRGWTLQELIAPRSRILFDAHWIPIDDGEDLVDTLASITKIYPGLLRNRDLLSTFCVAERMSWASQRQTTRAEDRAYSLMGLFNIHMPVLYGEGAQKAFRRLQEEIIRISFDQSIYVWQGSYKSSGLLAKSPSDFAETPPLGLWAPVSLAPSMMTNVGLSIRMNVTEVRAEDAFWLKDGYTTEEMDHFAVVACDVWNGTSWVLLVLRLQQIPNAGFYVNGRRCKAFRRVHCDTYQKVFVDSLKGRFGPGSSTDILVLEDEHYDLVGLALDDDSLRAKWLAVS</sequence>
<comment type="caution">
    <text evidence="3">The sequence shown here is derived from an EMBL/GenBank/DDBJ whole genome shotgun (WGS) entry which is preliminary data.</text>
</comment>
<dbReference type="Pfam" id="PF26640">
    <property type="entry name" value="DUF8212"/>
    <property type="match status" value="1"/>
</dbReference>
<evidence type="ECO:0000259" key="1">
    <source>
        <dbReference type="Pfam" id="PF06985"/>
    </source>
</evidence>
<proteinExistence type="predicted"/>
<evidence type="ECO:0008006" key="5">
    <source>
        <dbReference type="Google" id="ProtNLM"/>
    </source>
</evidence>
<name>A0A8K0R5Y6_9PLEO</name>
<dbReference type="PANTHER" id="PTHR10622">
    <property type="entry name" value="HET DOMAIN-CONTAINING PROTEIN"/>
    <property type="match status" value="1"/>
</dbReference>
<dbReference type="EMBL" id="JAGMVJ010000011">
    <property type="protein sequence ID" value="KAH7086489.1"/>
    <property type="molecule type" value="Genomic_DNA"/>
</dbReference>
<protein>
    <recommendedName>
        <fullName evidence="5">Heterokaryon incompatibility domain-containing protein</fullName>
    </recommendedName>
</protein>
<gene>
    <name evidence="3" type="ORF">FB567DRAFT_72315</name>
</gene>
<feature type="domain" description="Heterokaryon incompatibility" evidence="1">
    <location>
        <begin position="22"/>
        <end position="112"/>
    </location>
</feature>
<evidence type="ECO:0000313" key="4">
    <source>
        <dbReference type="Proteomes" id="UP000813461"/>
    </source>
</evidence>
<evidence type="ECO:0000259" key="2">
    <source>
        <dbReference type="Pfam" id="PF26640"/>
    </source>
</evidence>